<dbReference type="AlphaFoldDB" id="A0A412YH29"/>
<accession>A0A412YH29</accession>
<feature type="domain" description="Minor fimbrium subunit Mfa1 C-terminal" evidence="2">
    <location>
        <begin position="465"/>
        <end position="542"/>
    </location>
</feature>
<proteinExistence type="predicted"/>
<gene>
    <name evidence="3" type="ORF">DWW08_07210</name>
</gene>
<comment type="caution">
    <text evidence="3">The sequence shown here is derived from an EMBL/GenBank/DDBJ whole genome shotgun (WGS) entry which is preliminary data.</text>
</comment>
<dbReference type="Gene3D" id="2.60.40.3690">
    <property type="match status" value="2"/>
</dbReference>
<name>A0A412YH29_BACFG</name>
<dbReference type="Gene3D" id="2.60.40.2580">
    <property type="match status" value="1"/>
</dbReference>
<dbReference type="EMBL" id="QRZH01000004">
    <property type="protein sequence ID" value="RGV56743.1"/>
    <property type="molecule type" value="Genomic_DNA"/>
</dbReference>
<dbReference type="InterPro" id="IPR029140">
    <property type="entry name" value="Mfa1_C"/>
</dbReference>
<evidence type="ECO:0000256" key="1">
    <source>
        <dbReference type="SAM" id="SignalP"/>
    </source>
</evidence>
<feature type="signal peptide" evidence="1">
    <location>
        <begin position="1"/>
        <end position="24"/>
    </location>
</feature>
<dbReference type="RefSeq" id="WP_122142169.1">
    <property type="nucleotide sequence ID" value="NZ_JAFKPL010000003.1"/>
</dbReference>
<dbReference type="GO" id="GO:0009418">
    <property type="term" value="C:pilus shaft"/>
    <property type="evidence" value="ECO:0007669"/>
    <property type="project" value="InterPro"/>
</dbReference>
<feature type="chain" id="PRO_5019231280" description="Minor fimbrium subunit Mfa1 C-terminal domain-containing protein" evidence="1">
    <location>
        <begin position="25"/>
        <end position="548"/>
    </location>
</feature>
<evidence type="ECO:0000313" key="4">
    <source>
        <dbReference type="Proteomes" id="UP000286270"/>
    </source>
</evidence>
<protein>
    <recommendedName>
        <fullName evidence="2">Minor fimbrium subunit Mfa1 C-terminal domain-containing protein</fullName>
    </recommendedName>
</protein>
<organism evidence="3 4">
    <name type="scientific">Bacteroides fragilis</name>
    <dbReference type="NCBI Taxonomy" id="817"/>
    <lineage>
        <taxon>Bacteria</taxon>
        <taxon>Pseudomonadati</taxon>
        <taxon>Bacteroidota</taxon>
        <taxon>Bacteroidia</taxon>
        <taxon>Bacteroidales</taxon>
        <taxon>Bacteroidaceae</taxon>
        <taxon>Bacteroides</taxon>
    </lineage>
</organism>
<evidence type="ECO:0000313" key="3">
    <source>
        <dbReference type="EMBL" id="RGV56743.1"/>
    </source>
</evidence>
<keyword evidence="1" id="KW-0732">Signal</keyword>
<reference evidence="3 4" key="1">
    <citation type="submission" date="2018-08" db="EMBL/GenBank/DDBJ databases">
        <title>A genome reference for cultivated species of the human gut microbiota.</title>
        <authorList>
            <person name="Zou Y."/>
            <person name="Xue W."/>
            <person name="Luo G."/>
        </authorList>
    </citation>
    <scope>NUCLEOTIDE SEQUENCE [LARGE SCALE GENOMIC DNA]</scope>
    <source>
        <strain evidence="3 4">AF14-26</strain>
    </source>
</reference>
<dbReference type="Proteomes" id="UP000286270">
    <property type="component" value="Unassembled WGS sequence"/>
</dbReference>
<dbReference type="Pfam" id="PF15495">
    <property type="entry name" value="Fimbrillin_C"/>
    <property type="match status" value="1"/>
</dbReference>
<dbReference type="NCBIfam" id="NF038041">
    <property type="entry name" value="fim_Mfa1_fam"/>
    <property type="match status" value="1"/>
</dbReference>
<dbReference type="PROSITE" id="PS51257">
    <property type="entry name" value="PROKAR_LIPOPROTEIN"/>
    <property type="match status" value="1"/>
</dbReference>
<sequence>MKRLKYMSMMGLAALLLTTWSACSDDTDIPGGENPEEARAYTTVTIAVPNGVAETRAGTTADTDDNTTEVGSEDEYKVKTANLYLFPGGTGSSFGSAKLKEIISINQFTQMTASTADAKTIVWTSKKTALTPGDYRIYIVVNGTVNGVTDGSKNSLTEADFLAKTTADATGVIAAVPEAGLVMASRSPNNDKTNTLPYIAQTITKDPEQTIAATVERMMGKITVTAGGANVASAANVYTSFSTTVTAIGNITNITLKGYYVVNARKEGYYFRHVDKEGSATSPLTVDNYGNSTTSLPYVVDPKTYSKTYTGALDGSYADWYLQGSGAFGLLSFGSFGGTYTAMPGYSSAAAETKVAAYCYENTMLKDKQKNGYTTGIVFKAEIAPSKMMQKKAGSGGVEENSTFTSMSEIFYHSGIFYKDIAALKEAGVLLADGTTSSSVSGAPADLKKNDVQCFKKGSADGKFVCYYPYWIKHIPSDDVAEDVMEFGIVRNNVYKVTVTGIQGVGKDGVTEDIITDTETDDPTTVLLNVKLSIKPWTVRTNSAVLGR</sequence>
<dbReference type="InterPro" id="IPR047786">
    <property type="entry name" value="Mfa1_fim"/>
</dbReference>
<evidence type="ECO:0000259" key="2">
    <source>
        <dbReference type="Pfam" id="PF15495"/>
    </source>
</evidence>